<dbReference type="EMBL" id="CAUYUJ010015046">
    <property type="protein sequence ID" value="CAK0849239.1"/>
    <property type="molecule type" value="Genomic_DNA"/>
</dbReference>
<dbReference type="PROSITE" id="PS50222">
    <property type="entry name" value="EF_HAND_2"/>
    <property type="match status" value="2"/>
</dbReference>
<dbReference type="Pfam" id="PF13499">
    <property type="entry name" value="EF-hand_7"/>
    <property type="match status" value="1"/>
</dbReference>
<keyword evidence="6" id="KW-1185">Reference proteome</keyword>
<feature type="chain" id="PRO_5045988142" description="EF-hand domain-containing protein" evidence="3">
    <location>
        <begin position="21"/>
        <end position="340"/>
    </location>
</feature>
<dbReference type="CDD" id="cd00051">
    <property type="entry name" value="EFh"/>
    <property type="match status" value="1"/>
</dbReference>
<protein>
    <recommendedName>
        <fullName evidence="4">EF-hand domain-containing protein</fullName>
    </recommendedName>
</protein>
<evidence type="ECO:0000259" key="4">
    <source>
        <dbReference type="PROSITE" id="PS50222"/>
    </source>
</evidence>
<feature type="domain" description="EF-hand" evidence="4">
    <location>
        <begin position="180"/>
        <end position="215"/>
    </location>
</feature>
<organism evidence="5 6">
    <name type="scientific">Prorocentrum cordatum</name>
    <dbReference type="NCBI Taxonomy" id="2364126"/>
    <lineage>
        <taxon>Eukaryota</taxon>
        <taxon>Sar</taxon>
        <taxon>Alveolata</taxon>
        <taxon>Dinophyceae</taxon>
        <taxon>Prorocentrales</taxon>
        <taxon>Prorocentraceae</taxon>
        <taxon>Prorocentrum</taxon>
    </lineage>
</organism>
<feature type="region of interest" description="Disordered" evidence="2">
    <location>
        <begin position="305"/>
        <end position="340"/>
    </location>
</feature>
<comment type="caution">
    <text evidence="5">The sequence shown here is derived from an EMBL/GenBank/DDBJ whole genome shotgun (WGS) entry which is preliminary data.</text>
</comment>
<evidence type="ECO:0000256" key="2">
    <source>
        <dbReference type="SAM" id="MobiDB-lite"/>
    </source>
</evidence>
<dbReference type="Pfam" id="PF13202">
    <property type="entry name" value="EF-hand_5"/>
    <property type="match status" value="1"/>
</dbReference>
<dbReference type="InterPro" id="IPR002048">
    <property type="entry name" value="EF_hand_dom"/>
</dbReference>
<dbReference type="SMART" id="SM00054">
    <property type="entry name" value="EFh"/>
    <property type="match status" value="2"/>
</dbReference>
<accession>A0ABN9TSQ6</accession>
<dbReference type="InterPro" id="IPR018247">
    <property type="entry name" value="EF_Hand_1_Ca_BS"/>
</dbReference>
<reference evidence="5" key="1">
    <citation type="submission" date="2023-10" db="EMBL/GenBank/DDBJ databases">
        <authorList>
            <person name="Chen Y."/>
            <person name="Shah S."/>
            <person name="Dougan E. K."/>
            <person name="Thang M."/>
            <person name="Chan C."/>
        </authorList>
    </citation>
    <scope>NUCLEOTIDE SEQUENCE [LARGE SCALE GENOMIC DNA]</scope>
</reference>
<dbReference type="PROSITE" id="PS00018">
    <property type="entry name" value="EF_HAND_1"/>
    <property type="match status" value="1"/>
</dbReference>
<evidence type="ECO:0000256" key="1">
    <source>
        <dbReference type="ARBA" id="ARBA00022837"/>
    </source>
</evidence>
<keyword evidence="3" id="KW-0732">Signal</keyword>
<sequence length="340" mass="35293">MAQGLLLALLLTLPPPPAAAWPCAAGGGAAAAQRGAGLQVRGGSARTGEPRSDAPPDAAPGARRALAAGAAAALVGLAASGARGSQAAGGGAHPCRACAAGARAAGTSSAPEMGAGASSIKGLSVQQVIELIAEYFHSRNFTVKSAFSFLDRDDSGSLVFEEFLRGFRLCTEGMGADDDYPPEVLKPIFSLFDINQDGNLSIEEFVQAFCPKTGYGTTYYDCEFYSRARQTPGSFSFISPATESSQMKEQRFRDELFMRVASAIKRLGYSNLKLFEEVDVNGSGDLTREEDMPDPTLPDWAAILEGPHRDPRGRGVGQAAGGLSVAAGGSSLPELLHASS</sequence>
<proteinExistence type="predicted"/>
<feature type="region of interest" description="Disordered" evidence="2">
    <location>
        <begin position="35"/>
        <end position="61"/>
    </location>
</feature>
<evidence type="ECO:0000256" key="3">
    <source>
        <dbReference type="SAM" id="SignalP"/>
    </source>
</evidence>
<name>A0ABN9TSQ6_9DINO</name>
<dbReference type="Proteomes" id="UP001189429">
    <property type="component" value="Unassembled WGS sequence"/>
</dbReference>
<feature type="domain" description="EF-hand" evidence="4">
    <location>
        <begin position="138"/>
        <end position="173"/>
    </location>
</feature>
<keyword evidence="1" id="KW-0106">Calcium</keyword>
<dbReference type="SUPFAM" id="SSF47473">
    <property type="entry name" value="EF-hand"/>
    <property type="match status" value="1"/>
</dbReference>
<evidence type="ECO:0000313" key="5">
    <source>
        <dbReference type="EMBL" id="CAK0849239.1"/>
    </source>
</evidence>
<feature type="compositionally biased region" description="Low complexity" evidence="2">
    <location>
        <begin position="321"/>
        <end position="332"/>
    </location>
</feature>
<gene>
    <name evidence="5" type="ORF">PCOR1329_LOCUS41983</name>
</gene>
<evidence type="ECO:0000313" key="6">
    <source>
        <dbReference type="Proteomes" id="UP001189429"/>
    </source>
</evidence>
<feature type="signal peptide" evidence="3">
    <location>
        <begin position="1"/>
        <end position="20"/>
    </location>
</feature>
<dbReference type="InterPro" id="IPR011992">
    <property type="entry name" value="EF-hand-dom_pair"/>
</dbReference>
<dbReference type="Gene3D" id="1.10.238.10">
    <property type="entry name" value="EF-hand"/>
    <property type="match status" value="1"/>
</dbReference>